<proteinExistence type="predicted"/>
<keyword evidence="4 6" id="KW-1133">Transmembrane helix</keyword>
<evidence type="ECO:0000256" key="3">
    <source>
        <dbReference type="ARBA" id="ARBA00022692"/>
    </source>
</evidence>
<evidence type="ECO:0000259" key="7">
    <source>
        <dbReference type="Pfam" id="PF06271"/>
    </source>
</evidence>
<gene>
    <name evidence="8" type="ORF">GGR36_001030</name>
</gene>
<evidence type="ECO:0000256" key="5">
    <source>
        <dbReference type="ARBA" id="ARBA00023136"/>
    </source>
</evidence>
<feature type="transmembrane region" description="Helical" evidence="6">
    <location>
        <begin position="83"/>
        <end position="102"/>
    </location>
</feature>
<reference evidence="8 9" key="1">
    <citation type="submission" date="2020-08" db="EMBL/GenBank/DDBJ databases">
        <title>Genomic Encyclopedia of Type Strains, Phase IV (KMG-IV): sequencing the most valuable type-strain genomes for metagenomic binning, comparative biology and taxonomic classification.</title>
        <authorList>
            <person name="Goeker M."/>
        </authorList>
    </citation>
    <scope>NUCLEOTIDE SEQUENCE [LARGE SCALE GENOMIC DNA]</scope>
    <source>
        <strain evidence="8 9">DSM 106739</strain>
    </source>
</reference>
<feature type="domain" description="RDD" evidence="7">
    <location>
        <begin position="157"/>
        <end position="244"/>
    </location>
</feature>
<evidence type="ECO:0000256" key="2">
    <source>
        <dbReference type="ARBA" id="ARBA00022475"/>
    </source>
</evidence>
<comment type="caution">
    <text evidence="8">The sequence shown here is derived from an EMBL/GenBank/DDBJ whole genome shotgun (WGS) entry which is preliminary data.</text>
</comment>
<dbReference type="InterPro" id="IPR051791">
    <property type="entry name" value="Pra-immunoreactive"/>
</dbReference>
<dbReference type="Proteomes" id="UP000561045">
    <property type="component" value="Unassembled WGS sequence"/>
</dbReference>
<dbReference type="RefSeq" id="WP_183632602.1">
    <property type="nucleotide sequence ID" value="NZ_BAABLE010000011.1"/>
</dbReference>
<name>A0A840BJE5_9RHOO</name>
<dbReference type="PANTHER" id="PTHR36115">
    <property type="entry name" value="PROLINE-RICH ANTIGEN HOMOLOG-RELATED"/>
    <property type="match status" value="1"/>
</dbReference>
<keyword evidence="5 6" id="KW-0472">Membrane</keyword>
<evidence type="ECO:0000256" key="6">
    <source>
        <dbReference type="SAM" id="Phobius"/>
    </source>
</evidence>
<feature type="transmembrane region" description="Helical" evidence="6">
    <location>
        <begin position="46"/>
        <end position="71"/>
    </location>
</feature>
<evidence type="ECO:0000313" key="9">
    <source>
        <dbReference type="Proteomes" id="UP000561045"/>
    </source>
</evidence>
<feature type="transmembrane region" description="Helical" evidence="6">
    <location>
        <begin position="163"/>
        <end position="182"/>
    </location>
</feature>
<keyword evidence="3 6" id="KW-0812">Transmembrane</keyword>
<protein>
    <recommendedName>
        <fullName evidence="7">RDD domain-containing protein</fullName>
    </recommendedName>
</protein>
<keyword evidence="9" id="KW-1185">Reference proteome</keyword>
<organism evidence="8 9">
    <name type="scientific">Niveibacterium umoris</name>
    <dbReference type="NCBI Taxonomy" id="1193620"/>
    <lineage>
        <taxon>Bacteria</taxon>
        <taxon>Pseudomonadati</taxon>
        <taxon>Pseudomonadota</taxon>
        <taxon>Betaproteobacteria</taxon>
        <taxon>Rhodocyclales</taxon>
        <taxon>Rhodocyclaceae</taxon>
        <taxon>Niveibacterium</taxon>
    </lineage>
</organism>
<dbReference type="GO" id="GO:0005886">
    <property type="term" value="C:plasma membrane"/>
    <property type="evidence" value="ECO:0007669"/>
    <property type="project" value="UniProtKB-SubCell"/>
</dbReference>
<accession>A0A840BJE5</accession>
<sequence>MPSRFSLKSLNARAVVAPEALNVSPALLGAPLARPVSRGIAMGIDLVVVGLLSSIDGLWMLAAAGLLAARLKQRRSELPVGKVTLMALAIACLLGLGAETLWRGSDTAPASKAEKVLADDDASVASAKLSDAERIAKLEEELDAARTPKELGLVEQALAFARAHGLNFGWAAVYFSLVPFWWRGQTLGKRLQRIRVVELTGKPLSIVNCFSRYGGYAAGLATGMFGFVQVLWDVNRQAIQDKIAHTVVVDEREAQT</sequence>
<evidence type="ECO:0000256" key="4">
    <source>
        <dbReference type="ARBA" id="ARBA00022989"/>
    </source>
</evidence>
<keyword evidence="2" id="KW-1003">Cell membrane</keyword>
<evidence type="ECO:0000313" key="8">
    <source>
        <dbReference type="EMBL" id="MBB4011722.1"/>
    </source>
</evidence>
<dbReference type="Pfam" id="PF06271">
    <property type="entry name" value="RDD"/>
    <property type="match status" value="1"/>
</dbReference>
<dbReference type="EMBL" id="JACIET010000001">
    <property type="protein sequence ID" value="MBB4011722.1"/>
    <property type="molecule type" value="Genomic_DNA"/>
</dbReference>
<dbReference type="AlphaFoldDB" id="A0A840BJE5"/>
<comment type="subcellular location">
    <subcellularLocation>
        <location evidence="1">Cell membrane</location>
        <topology evidence="1">Multi-pass membrane protein</topology>
    </subcellularLocation>
</comment>
<evidence type="ECO:0000256" key="1">
    <source>
        <dbReference type="ARBA" id="ARBA00004651"/>
    </source>
</evidence>
<dbReference type="PANTHER" id="PTHR36115:SF6">
    <property type="entry name" value="PROLINE-RICH ANTIGEN HOMOLOG"/>
    <property type="match status" value="1"/>
</dbReference>
<dbReference type="InterPro" id="IPR010432">
    <property type="entry name" value="RDD"/>
</dbReference>